<name>A0A4U8TAX6_9HELI</name>
<dbReference type="GO" id="GO:0061603">
    <property type="term" value="F:molybdenum cofactor guanylyltransferase activity"/>
    <property type="evidence" value="ECO:0007669"/>
    <property type="project" value="UniProtKB-EC"/>
</dbReference>
<dbReference type="OrthoDB" id="9788394at2"/>
<evidence type="ECO:0000313" key="9">
    <source>
        <dbReference type="EMBL" id="TLD96318.1"/>
    </source>
</evidence>
<keyword evidence="2 9" id="KW-0808">Transferase</keyword>
<dbReference type="AlphaFoldDB" id="A0A4U8TAX6"/>
<keyword evidence="1" id="KW-0963">Cytoplasm</keyword>
<evidence type="ECO:0000256" key="3">
    <source>
        <dbReference type="ARBA" id="ARBA00022723"/>
    </source>
</evidence>
<dbReference type="Pfam" id="PF12804">
    <property type="entry name" value="NTP_transf_3"/>
    <property type="match status" value="1"/>
</dbReference>
<evidence type="ECO:0000256" key="2">
    <source>
        <dbReference type="ARBA" id="ARBA00022679"/>
    </source>
</evidence>
<dbReference type="PANTHER" id="PTHR19136">
    <property type="entry name" value="MOLYBDENUM COFACTOR GUANYLYLTRANSFERASE"/>
    <property type="match status" value="1"/>
</dbReference>
<reference evidence="9 10" key="1">
    <citation type="journal article" date="2014" name="Genome Announc.">
        <title>Draft genome sequences of eight enterohepatic helicobacter species isolated from both laboratory and wild rodents.</title>
        <authorList>
            <person name="Sheh A."/>
            <person name="Shen Z."/>
            <person name="Fox J.G."/>
        </authorList>
    </citation>
    <scope>NUCLEOTIDE SEQUENCE [LARGE SCALE GENOMIC DNA]</scope>
    <source>
        <strain evidence="9 10">MIT 09-6949</strain>
    </source>
</reference>
<dbReference type="GO" id="GO:0005525">
    <property type="term" value="F:GTP binding"/>
    <property type="evidence" value="ECO:0007669"/>
    <property type="project" value="UniProtKB-KW"/>
</dbReference>
<dbReference type="Gene3D" id="3.90.550.10">
    <property type="entry name" value="Spore Coat Polysaccharide Biosynthesis Protein SpsA, Chain A"/>
    <property type="match status" value="1"/>
</dbReference>
<dbReference type="GO" id="GO:1902758">
    <property type="term" value="P:bis(molybdopterin guanine dinucleotide)molybdenum biosynthetic process"/>
    <property type="evidence" value="ECO:0007669"/>
    <property type="project" value="TreeGrafter"/>
</dbReference>
<evidence type="ECO:0000313" key="10">
    <source>
        <dbReference type="Proteomes" id="UP000029733"/>
    </source>
</evidence>
<evidence type="ECO:0000259" key="8">
    <source>
        <dbReference type="Pfam" id="PF12804"/>
    </source>
</evidence>
<dbReference type="InterPro" id="IPR025877">
    <property type="entry name" value="MobA-like_NTP_Trfase"/>
</dbReference>
<keyword evidence="3" id="KW-0479">Metal-binding</keyword>
<evidence type="ECO:0000256" key="7">
    <source>
        <dbReference type="ARBA" id="ARBA00023150"/>
    </source>
</evidence>
<dbReference type="GO" id="GO:0046872">
    <property type="term" value="F:metal ion binding"/>
    <property type="evidence" value="ECO:0007669"/>
    <property type="project" value="UniProtKB-KW"/>
</dbReference>
<evidence type="ECO:0000256" key="6">
    <source>
        <dbReference type="ARBA" id="ARBA00023134"/>
    </source>
</evidence>
<keyword evidence="9" id="KW-0548">Nucleotidyltransferase</keyword>
<evidence type="ECO:0000256" key="5">
    <source>
        <dbReference type="ARBA" id="ARBA00022842"/>
    </source>
</evidence>
<evidence type="ECO:0000256" key="1">
    <source>
        <dbReference type="ARBA" id="ARBA00022490"/>
    </source>
</evidence>
<dbReference type="EC" id="2.7.7.77" evidence="9"/>
<dbReference type="InterPro" id="IPR013482">
    <property type="entry name" value="Molybde_CF_guanTrfase"/>
</dbReference>
<protein>
    <submittedName>
        <fullName evidence="9">Molybdenum cofactor guanylyltransferase MobA</fullName>
        <ecNumber evidence="9">2.7.7.77</ecNumber>
    </submittedName>
</protein>
<dbReference type="Proteomes" id="UP000029733">
    <property type="component" value="Unassembled WGS sequence"/>
</dbReference>
<organism evidence="9 10">
    <name type="scientific">Helicobacter jaachi</name>
    <dbReference type="NCBI Taxonomy" id="1677920"/>
    <lineage>
        <taxon>Bacteria</taxon>
        <taxon>Pseudomonadati</taxon>
        <taxon>Campylobacterota</taxon>
        <taxon>Epsilonproteobacteria</taxon>
        <taxon>Campylobacterales</taxon>
        <taxon>Helicobacteraceae</taxon>
        <taxon>Helicobacter</taxon>
    </lineage>
</organism>
<evidence type="ECO:0000256" key="4">
    <source>
        <dbReference type="ARBA" id="ARBA00022741"/>
    </source>
</evidence>
<dbReference type="EMBL" id="JRPR02000004">
    <property type="protein sequence ID" value="TLD96318.1"/>
    <property type="molecule type" value="Genomic_DNA"/>
</dbReference>
<dbReference type="InterPro" id="IPR029044">
    <property type="entry name" value="Nucleotide-diphossugar_trans"/>
</dbReference>
<dbReference type="PANTHER" id="PTHR19136:SF81">
    <property type="entry name" value="MOLYBDENUM COFACTOR GUANYLYLTRANSFERASE"/>
    <property type="match status" value="1"/>
</dbReference>
<keyword evidence="10" id="KW-1185">Reference proteome</keyword>
<accession>A0A4U8TAX6</accession>
<dbReference type="STRING" id="1677920.LS71_06550"/>
<dbReference type="SUPFAM" id="SSF53448">
    <property type="entry name" value="Nucleotide-diphospho-sugar transferases"/>
    <property type="match status" value="1"/>
</dbReference>
<keyword evidence="6" id="KW-0342">GTP-binding</keyword>
<dbReference type="RefSeq" id="WP_034355452.1">
    <property type="nucleotide sequence ID" value="NZ_JRPR02000004.1"/>
</dbReference>
<keyword evidence="5" id="KW-0460">Magnesium</keyword>
<dbReference type="NCBIfam" id="NF001837">
    <property type="entry name" value="PRK00560.1"/>
    <property type="match status" value="1"/>
</dbReference>
<comment type="caution">
    <text evidence="9">The sequence shown here is derived from an EMBL/GenBank/DDBJ whole genome shotgun (WGS) entry which is preliminary data.</text>
</comment>
<keyword evidence="7" id="KW-0501">Molybdenum cofactor biosynthesis</keyword>
<proteinExistence type="predicted"/>
<dbReference type="CDD" id="cd02503">
    <property type="entry name" value="MobA"/>
    <property type="match status" value="1"/>
</dbReference>
<gene>
    <name evidence="9" type="primary">mobA</name>
    <name evidence="9" type="ORF">LS71_006235</name>
</gene>
<keyword evidence="4" id="KW-0547">Nucleotide-binding</keyword>
<sequence length="189" mass="21524">MQKIDTPCVILAGGKSSRLGADKTQVDFGNRTLSEWIFLHLQSMCEQVYMSVKQTDKFNFHAPFLIESSPIYAPIIGMINAFKQLDSQSLLFISVDTPFITQKTLSHIASAQNPIAFAQSTDRAHYLISKWDKSMLDALLWAFKSKDYSLHRIVESHPHTAIEASEEECFNINTMTDYHNALKMFENLQ</sequence>
<feature type="domain" description="MobA-like NTP transferase" evidence="8">
    <location>
        <begin position="8"/>
        <end position="158"/>
    </location>
</feature>